<evidence type="ECO:0000256" key="3">
    <source>
        <dbReference type="ARBA" id="ARBA00022806"/>
    </source>
</evidence>
<dbReference type="InterPro" id="IPR040766">
    <property type="entry name" value="Tudor_2_RapA"/>
</dbReference>
<dbReference type="InterPro" id="IPR027417">
    <property type="entry name" value="P-loop_NTPase"/>
</dbReference>
<keyword evidence="5 9" id="KW-0805">Transcription regulation</keyword>
<dbReference type="Gene3D" id="3.40.50.10810">
    <property type="entry name" value="Tandem AAA-ATPase domain"/>
    <property type="match status" value="1"/>
</dbReference>
<evidence type="ECO:0000256" key="8">
    <source>
        <dbReference type="ARBA" id="ARBA00023163"/>
    </source>
</evidence>
<dbReference type="GO" id="GO:0004386">
    <property type="term" value="F:helicase activity"/>
    <property type="evidence" value="ECO:0007669"/>
    <property type="project" value="UniProtKB-UniRule"/>
</dbReference>
<dbReference type="Gene3D" id="3.30.360.80">
    <property type="match status" value="1"/>
</dbReference>
<dbReference type="GO" id="GO:0003677">
    <property type="term" value="F:DNA binding"/>
    <property type="evidence" value="ECO:0007669"/>
    <property type="project" value="UniProtKB-KW"/>
</dbReference>
<dbReference type="Proteomes" id="UP000185841">
    <property type="component" value="Unassembled WGS sequence"/>
</dbReference>
<dbReference type="NCBIfam" id="NF003426">
    <property type="entry name" value="PRK04914.1"/>
    <property type="match status" value="1"/>
</dbReference>
<evidence type="ECO:0000259" key="10">
    <source>
        <dbReference type="PROSITE" id="PS51192"/>
    </source>
</evidence>
<evidence type="ECO:0000313" key="12">
    <source>
        <dbReference type="EMBL" id="SIQ34225.1"/>
    </source>
</evidence>
<dbReference type="Pfam" id="PF18339">
    <property type="entry name" value="Tudor_1_RapA"/>
    <property type="match status" value="1"/>
</dbReference>
<comment type="similarity">
    <text evidence="9">Belongs to the SNF2/RAD54 helicase family. RapA subfamily.</text>
</comment>
<dbReference type="InterPro" id="IPR023949">
    <property type="entry name" value="Helicase_RapA"/>
</dbReference>
<dbReference type="PROSITE" id="PS51192">
    <property type="entry name" value="HELICASE_ATP_BIND_1"/>
    <property type="match status" value="1"/>
</dbReference>
<dbReference type="InterPro" id="IPR040765">
    <property type="entry name" value="Tudor_1_RapA"/>
</dbReference>
<organism evidence="12 13">
    <name type="scientific">Aquipseudomonas alcaligenes</name>
    <name type="common">Pseudomonas alcaligenes</name>
    <dbReference type="NCBI Taxonomy" id="43263"/>
    <lineage>
        <taxon>Bacteria</taxon>
        <taxon>Pseudomonadati</taxon>
        <taxon>Pseudomonadota</taxon>
        <taxon>Gammaproteobacteria</taxon>
        <taxon>Pseudomonadales</taxon>
        <taxon>Pseudomonadaceae</taxon>
        <taxon>Aquipseudomonas</taxon>
    </lineage>
</organism>
<dbReference type="CDD" id="cd18011">
    <property type="entry name" value="DEXDc_RapA"/>
    <property type="match status" value="1"/>
</dbReference>
<evidence type="ECO:0000256" key="6">
    <source>
        <dbReference type="ARBA" id="ARBA00023125"/>
    </source>
</evidence>
<dbReference type="InterPro" id="IPR038718">
    <property type="entry name" value="SNF2-like_sf"/>
</dbReference>
<dbReference type="Pfam" id="PF12137">
    <property type="entry name" value="RapA_C"/>
    <property type="match status" value="1"/>
</dbReference>
<evidence type="ECO:0000256" key="4">
    <source>
        <dbReference type="ARBA" id="ARBA00022840"/>
    </source>
</evidence>
<dbReference type="AlphaFoldDB" id="A0A1N6RZF2"/>
<gene>
    <name evidence="9" type="primary">rapA</name>
    <name evidence="12" type="ORF">SAMN05878282_103265</name>
</gene>
<proteinExistence type="inferred from homology"/>
<dbReference type="Gene3D" id="6.10.140.1500">
    <property type="match status" value="1"/>
</dbReference>
<keyword evidence="1 9" id="KW-0547">Nucleotide-binding</keyword>
<keyword evidence="7 9" id="KW-0010">Activator</keyword>
<evidence type="ECO:0000256" key="7">
    <source>
        <dbReference type="ARBA" id="ARBA00023159"/>
    </source>
</evidence>
<comment type="subunit">
    <text evidence="9">Interacts with the RNAP. Has a higher affinity for the core RNAP than for the holoenzyme. Its ATPase activity is stimulated by binding to RNAP.</text>
</comment>
<feature type="domain" description="Helicase ATP-binding" evidence="10">
    <location>
        <begin position="168"/>
        <end position="336"/>
    </location>
</feature>
<dbReference type="Gene3D" id="2.30.30.930">
    <property type="match status" value="1"/>
</dbReference>
<reference evidence="12 13" key="1">
    <citation type="submission" date="2017-01" db="EMBL/GenBank/DDBJ databases">
        <authorList>
            <person name="Mah S.A."/>
            <person name="Swanson W.J."/>
            <person name="Moy G.W."/>
            <person name="Vacquier V.D."/>
        </authorList>
    </citation>
    <scope>NUCLEOTIDE SEQUENCE [LARGE SCALE GENOMIC DNA]</scope>
    <source>
        <strain evidence="12 13">RU36E</strain>
    </source>
</reference>
<evidence type="ECO:0000259" key="11">
    <source>
        <dbReference type="PROSITE" id="PS51194"/>
    </source>
</evidence>
<feature type="domain" description="Helicase C-terminal" evidence="11">
    <location>
        <begin position="474"/>
        <end position="628"/>
    </location>
</feature>
<dbReference type="EC" id="3.6.4.-" evidence="9"/>
<protein>
    <recommendedName>
        <fullName evidence="9">RNA polymerase-associated protein RapA</fullName>
        <ecNumber evidence="9">3.6.4.-</ecNumber>
    </recommendedName>
    <alternativeName>
        <fullName evidence="9">ATP-dependent helicase HepA</fullName>
    </alternativeName>
</protein>
<dbReference type="SMART" id="SM00487">
    <property type="entry name" value="DEXDc"/>
    <property type="match status" value="1"/>
</dbReference>
<dbReference type="Pfam" id="PF00176">
    <property type="entry name" value="SNF2-rel_dom"/>
    <property type="match status" value="1"/>
</dbReference>
<dbReference type="InterPro" id="IPR014001">
    <property type="entry name" value="Helicase_ATP-bd"/>
</dbReference>
<dbReference type="RefSeq" id="WP_076426240.1">
    <property type="nucleotide sequence ID" value="NZ_FTMP01000003.1"/>
</dbReference>
<dbReference type="Pfam" id="PF00271">
    <property type="entry name" value="Helicase_C"/>
    <property type="match status" value="1"/>
</dbReference>
<dbReference type="InterPro" id="IPR001650">
    <property type="entry name" value="Helicase_C-like"/>
</dbReference>
<accession>A0A1N6RZF2</accession>
<dbReference type="CDD" id="cd18793">
    <property type="entry name" value="SF2_C_SNF"/>
    <property type="match status" value="1"/>
</dbReference>
<name>A0A1N6RZF2_AQUAC</name>
<keyword evidence="3 9" id="KW-0347">Helicase</keyword>
<dbReference type="InterPro" id="IPR049730">
    <property type="entry name" value="SNF2/RAD54-like_C"/>
</dbReference>
<dbReference type="PROSITE" id="PS51194">
    <property type="entry name" value="HELICASE_CTER"/>
    <property type="match status" value="1"/>
</dbReference>
<dbReference type="GO" id="GO:0006355">
    <property type="term" value="P:regulation of DNA-templated transcription"/>
    <property type="evidence" value="ECO:0007669"/>
    <property type="project" value="UniProtKB-UniRule"/>
</dbReference>
<dbReference type="Gene3D" id="2.30.30.140">
    <property type="match status" value="1"/>
</dbReference>
<dbReference type="GO" id="GO:0005524">
    <property type="term" value="F:ATP binding"/>
    <property type="evidence" value="ECO:0007669"/>
    <property type="project" value="UniProtKB-UniRule"/>
</dbReference>
<evidence type="ECO:0000256" key="1">
    <source>
        <dbReference type="ARBA" id="ARBA00022741"/>
    </source>
</evidence>
<dbReference type="EMBL" id="FTMP01000003">
    <property type="protein sequence ID" value="SIQ34225.1"/>
    <property type="molecule type" value="Genomic_DNA"/>
</dbReference>
<dbReference type="InterPro" id="IPR000330">
    <property type="entry name" value="SNF2_N"/>
</dbReference>
<dbReference type="PANTHER" id="PTHR45766:SF6">
    <property type="entry name" value="SWI_SNF-RELATED MATRIX-ASSOCIATED ACTIN-DEPENDENT REGULATOR OF CHROMATIN SUBFAMILY A-LIKE PROTEIN 1"/>
    <property type="match status" value="1"/>
</dbReference>
<dbReference type="GO" id="GO:0016817">
    <property type="term" value="F:hydrolase activity, acting on acid anhydrides"/>
    <property type="evidence" value="ECO:0007669"/>
    <property type="project" value="InterPro"/>
</dbReference>
<keyword evidence="6 9" id="KW-0238">DNA-binding</keyword>
<dbReference type="InterPro" id="IPR057342">
    <property type="entry name" value="DEXDc_RapA"/>
</dbReference>
<sequence length="949" mass="106271">MASSGTVQYQPGQRWISDSEAELGLGTILTSDGRLLTVLYPATGETRQYSLRNAPLTRVRFAPGDEITHFEGWKLTVQEVEDIDGLLVYHGFDAEHSPVSMPETQLSNFIQFRLASDRLFAGQIDPLNWFALRYHTLEHQSRLLQSSLWGLGGARAQPIAHQLHIARMVADRIAPRVLLADEVGLGKTIEAGLVIHRQLLSGRASRVLILVPENLQHQWLVEMRRRFNLQVALFDAERFAESDADNPFEDTQLALVSLEWLKDSDKAQDAAFAASWDLLVVDEAHHLVWHPEKASDEYRLVEQLANVIPGVLLLTATPEQLGLESHFARLRLLDPDRFHDLDAFRAESANYRPVAEAVQELLDEGRLSEKAHATIARFLGAEGEALLGAVSDGDSEAAARLIRELLDRHGTGRVLLRNTRAAVQGFPERQLHPYPLPNPEQYAELEPGEHAELYPEVRYQSQADDEAWWRFDPRMDWLIDTLKMLKKFKVLVICAHAETALDLEDALRVRSGIPATVFHEGMSILERDRAAAYFADEEFGAQVLICSEIGSEGRNFQFSHHLVLFDLPAHPDLLEQRIGRLDRIGQKHTIQLHVPYLEDSPQERLFQWYHQALNAFLNTCPTGNALQHQFGPRLLPLLEDHAEGAWNALLSEATAERERLEGELHSGRDRLLELNSGGAGEGERLVEEILEQDDQFALPIYMEELFDAFGIDSEDHSENALVLRPSEKMLDASFPLGDDEAVTVTYDRNQALAREDMQFLTWEHPMVQGGMDLVLSGSMGNTAVALIKNKALKPGTVLLELLYVSEVVAPKALQLGRFLPPVALRSLLDPNGNDLASKVAFDTLNDQLETVPRASANKFVQAQRDVLAKQINAAEAKIAPRHSSRVEEARQRFTATLDEEIARMSALQAVNPSVRPAEIEALRKQRESGLAFLDKAALRLEAIRVLVAG</sequence>
<dbReference type="PANTHER" id="PTHR45766">
    <property type="entry name" value="DNA ANNEALING HELICASE AND ENDONUCLEASE ZRANB3 FAMILY MEMBER"/>
    <property type="match status" value="1"/>
</dbReference>
<dbReference type="HAMAP" id="MF_01821">
    <property type="entry name" value="Helicase_RapA"/>
    <property type="match status" value="1"/>
</dbReference>
<dbReference type="Gene3D" id="6.10.140.2230">
    <property type="match status" value="1"/>
</dbReference>
<evidence type="ECO:0000256" key="5">
    <source>
        <dbReference type="ARBA" id="ARBA00023015"/>
    </source>
</evidence>
<comment type="function">
    <text evidence="9">Transcription regulator that activates transcription by stimulating RNA polymerase (RNAP) recycling in case of stress conditions such as supercoiled DNA or high salt concentrations. Probably acts by releasing the RNAP, when it is trapped or immobilized on tightly supercoiled DNA. Does not activate transcription on linear DNA. Probably not involved in DNA repair.</text>
</comment>
<evidence type="ECO:0000313" key="13">
    <source>
        <dbReference type="Proteomes" id="UP000185841"/>
    </source>
</evidence>
<dbReference type="SUPFAM" id="SSF52540">
    <property type="entry name" value="P-loop containing nucleoside triphosphate hydrolases"/>
    <property type="match status" value="2"/>
</dbReference>
<keyword evidence="4 9" id="KW-0067">ATP-binding</keyword>
<keyword evidence="8 9" id="KW-0804">Transcription</keyword>
<dbReference type="InterPro" id="IPR022737">
    <property type="entry name" value="RapA_C"/>
</dbReference>
<keyword evidence="2 9" id="KW-0378">Hydrolase</keyword>
<dbReference type="Gene3D" id="3.40.50.300">
    <property type="entry name" value="P-loop containing nucleotide triphosphate hydrolases"/>
    <property type="match status" value="1"/>
</dbReference>
<evidence type="ECO:0000256" key="9">
    <source>
        <dbReference type="HAMAP-Rule" id="MF_01821"/>
    </source>
</evidence>
<dbReference type="SMART" id="SM00490">
    <property type="entry name" value="HELICc"/>
    <property type="match status" value="1"/>
</dbReference>
<dbReference type="Pfam" id="PF18337">
    <property type="entry name" value="Tudor_RapA"/>
    <property type="match status" value="1"/>
</dbReference>
<feature type="short sequence motif" description="DEAH box" evidence="9">
    <location>
        <begin position="282"/>
        <end position="285"/>
    </location>
</feature>
<feature type="binding site" evidence="9">
    <location>
        <begin position="181"/>
        <end position="188"/>
    </location>
    <ligand>
        <name>ATP</name>
        <dbReference type="ChEBI" id="CHEBI:30616"/>
    </ligand>
</feature>
<evidence type="ECO:0000256" key="2">
    <source>
        <dbReference type="ARBA" id="ARBA00022801"/>
    </source>
</evidence>